<dbReference type="Gene3D" id="3.80.10.10">
    <property type="entry name" value="Ribonuclease Inhibitor"/>
    <property type="match status" value="2"/>
</dbReference>
<accession>A0A3B3HXW9</accession>
<dbReference type="SMART" id="SM00365">
    <property type="entry name" value="LRR_SD22"/>
    <property type="match status" value="5"/>
</dbReference>
<gene>
    <name evidence="3" type="primary">PPP1R42</name>
    <name evidence="3" type="synonym">ppp1r42</name>
</gene>
<dbReference type="Bgee" id="ENSORLG00000008399">
    <property type="expression patterns" value="Expressed in testis and 4 other cell types or tissues"/>
</dbReference>
<dbReference type="PROSITE" id="PS51450">
    <property type="entry name" value="LRR"/>
    <property type="match status" value="4"/>
</dbReference>
<dbReference type="InParanoid" id="A0A3B3HXW9"/>
<keyword evidence="2" id="KW-0677">Repeat</keyword>
<dbReference type="InterPro" id="IPR032675">
    <property type="entry name" value="LRR_dom_sf"/>
</dbReference>
<evidence type="ECO:0000313" key="3">
    <source>
        <dbReference type="Ensembl" id="ENSORLP00000036273.1"/>
    </source>
</evidence>
<evidence type="ECO:0000256" key="1">
    <source>
        <dbReference type="ARBA" id="ARBA00022614"/>
    </source>
</evidence>
<dbReference type="Pfam" id="PF13855">
    <property type="entry name" value="LRR_8"/>
    <property type="match status" value="1"/>
</dbReference>
<evidence type="ECO:0000256" key="2">
    <source>
        <dbReference type="ARBA" id="ARBA00022737"/>
    </source>
</evidence>
<dbReference type="SUPFAM" id="SSF52058">
    <property type="entry name" value="L domain-like"/>
    <property type="match status" value="1"/>
</dbReference>
<sequence length="274" mass="31749">MVSLTVDLISKSNHFKKQRGISFAQYLKTLTHLHFSNKNIEEIGDLSVCGNLSVLYLYDNNITQIRNLDFASNVTHLYMQNNNITHIDNLHNLRKLSNLYLGGNRIAAVEGLEQLHHLKELHLENQRLGPGEKLLFDSRTLLSLAETLCILNINNNNIDDITELSVLKNLQHFSAALNKLQSIEEIEEVLRLWPQLLLLDLRGNPVCKELKYRDRLITACKSLEMFDGRKVSEATRRFLLWKKSRKHLEEKKQVHTLSANDHLLFNRYDTELCP</sequence>
<reference evidence="3 4" key="1">
    <citation type="journal article" date="2007" name="Nature">
        <title>The medaka draft genome and insights into vertebrate genome evolution.</title>
        <authorList>
            <person name="Kasahara M."/>
            <person name="Naruse K."/>
            <person name="Sasaki S."/>
            <person name="Nakatani Y."/>
            <person name="Qu W."/>
            <person name="Ahsan B."/>
            <person name="Yamada T."/>
            <person name="Nagayasu Y."/>
            <person name="Doi K."/>
            <person name="Kasai Y."/>
            <person name="Jindo T."/>
            <person name="Kobayashi D."/>
            <person name="Shimada A."/>
            <person name="Toyoda A."/>
            <person name="Kuroki Y."/>
            <person name="Fujiyama A."/>
            <person name="Sasaki T."/>
            <person name="Shimizu A."/>
            <person name="Asakawa S."/>
            <person name="Shimizu N."/>
            <person name="Hashimoto S."/>
            <person name="Yang J."/>
            <person name="Lee Y."/>
            <person name="Matsushima K."/>
            <person name="Sugano S."/>
            <person name="Sakaizumi M."/>
            <person name="Narita T."/>
            <person name="Ohishi K."/>
            <person name="Haga S."/>
            <person name="Ohta F."/>
            <person name="Nomoto H."/>
            <person name="Nogata K."/>
            <person name="Morishita T."/>
            <person name="Endo T."/>
            <person name="Shin-I T."/>
            <person name="Takeda H."/>
            <person name="Morishita S."/>
            <person name="Kohara Y."/>
        </authorList>
    </citation>
    <scope>NUCLEOTIDE SEQUENCE [LARGE SCALE GENOMIC DNA]</scope>
    <source>
        <strain evidence="3 4">Hd-rR</strain>
    </source>
</reference>
<dbReference type="Proteomes" id="UP000001038">
    <property type="component" value="Chromosome 20"/>
</dbReference>
<dbReference type="STRING" id="8090.ENSORLP00000036273"/>
<keyword evidence="4" id="KW-1185">Reference proteome</keyword>
<reference evidence="3" key="2">
    <citation type="submission" date="2025-08" db="UniProtKB">
        <authorList>
            <consortium name="Ensembl"/>
        </authorList>
    </citation>
    <scope>IDENTIFICATION</scope>
    <source>
        <strain evidence="3">Hd-rR</strain>
    </source>
</reference>
<dbReference type="InterPro" id="IPR050836">
    <property type="entry name" value="SDS22/Internalin_LRR"/>
</dbReference>
<dbReference type="AlphaFoldDB" id="A0A3B3HXW9"/>
<keyword evidence="1" id="KW-0433">Leucine-rich repeat</keyword>
<evidence type="ECO:0000313" key="4">
    <source>
        <dbReference type="Proteomes" id="UP000001038"/>
    </source>
</evidence>
<organism evidence="3 4">
    <name type="scientific">Oryzias latipes</name>
    <name type="common">Japanese rice fish</name>
    <name type="synonym">Japanese killifish</name>
    <dbReference type="NCBI Taxonomy" id="8090"/>
    <lineage>
        <taxon>Eukaryota</taxon>
        <taxon>Metazoa</taxon>
        <taxon>Chordata</taxon>
        <taxon>Craniata</taxon>
        <taxon>Vertebrata</taxon>
        <taxon>Euteleostomi</taxon>
        <taxon>Actinopterygii</taxon>
        <taxon>Neopterygii</taxon>
        <taxon>Teleostei</taxon>
        <taxon>Neoteleostei</taxon>
        <taxon>Acanthomorphata</taxon>
        <taxon>Ovalentaria</taxon>
        <taxon>Atherinomorphae</taxon>
        <taxon>Beloniformes</taxon>
        <taxon>Adrianichthyidae</taxon>
        <taxon>Oryziinae</taxon>
        <taxon>Oryzias</taxon>
    </lineage>
</organism>
<dbReference type="CDD" id="cd21340">
    <property type="entry name" value="PPP1R42"/>
    <property type="match status" value="1"/>
</dbReference>
<dbReference type="Ensembl" id="ENSORLT00000041947.1">
    <property type="protein sequence ID" value="ENSORLP00000036273.1"/>
    <property type="gene ID" value="ENSORLG00000008399.2"/>
</dbReference>
<dbReference type="InterPro" id="IPR001611">
    <property type="entry name" value="Leu-rich_rpt"/>
</dbReference>
<dbReference type="PANTHER" id="PTHR46652">
    <property type="entry name" value="LEUCINE-RICH REPEAT AND IQ DOMAIN-CONTAINING PROTEIN 1-RELATED"/>
    <property type="match status" value="1"/>
</dbReference>
<dbReference type="PANTHER" id="PTHR46652:SF3">
    <property type="entry name" value="LEUCINE-RICH REPEAT-CONTAINING PROTEIN 9"/>
    <property type="match status" value="1"/>
</dbReference>
<proteinExistence type="predicted"/>
<dbReference type="GeneTree" id="ENSGT00940000158260"/>
<dbReference type="GO" id="GO:0015630">
    <property type="term" value="C:microtubule cytoskeleton"/>
    <property type="evidence" value="ECO:0000318"/>
    <property type="project" value="GO_Central"/>
</dbReference>
<protein>
    <submittedName>
        <fullName evidence="3">Protein phosphatase 1, regulatory subunit 42</fullName>
    </submittedName>
</protein>
<name>A0A3B3HXW9_ORYLA</name>
<reference evidence="3" key="3">
    <citation type="submission" date="2025-09" db="UniProtKB">
        <authorList>
            <consortium name="Ensembl"/>
        </authorList>
    </citation>
    <scope>IDENTIFICATION</scope>
    <source>
        <strain evidence="3">Hd-rR</strain>
    </source>
</reference>
<dbReference type="FunCoup" id="A0A3B3HXW9">
    <property type="interactions" value="322"/>
</dbReference>